<dbReference type="AlphaFoldDB" id="X0TVR3"/>
<dbReference type="Gene3D" id="2.40.30.10">
    <property type="entry name" value="Translation factors"/>
    <property type="match status" value="1"/>
</dbReference>
<dbReference type="EMBL" id="BARS01014320">
    <property type="protein sequence ID" value="GAF92232.1"/>
    <property type="molecule type" value="Genomic_DNA"/>
</dbReference>
<dbReference type="InterPro" id="IPR050353">
    <property type="entry name" value="PyrK_electron_transfer"/>
</dbReference>
<organism evidence="1">
    <name type="scientific">marine sediment metagenome</name>
    <dbReference type="NCBI Taxonomy" id="412755"/>
    <lineage>
        <taxon>unclassified sequences</taxon>
        <taxon>metagenomes</taxon>
        <taxon>ecological metagenomes</taxon>
    </lineage>
</organism>
<comment type="caution">
    <text evidence="1">The sequence shown here is derived from an EMBL/GenBank/DDBJ whole genome shotgun (WGS) entry which is preliminary data.</text>
</comment>
<name>X0TVR3_9ZZZZ</name>
<feature type="non-terminal residue" evidence="1">
    <location>
        <position position="77"/>
    </location>
</feature>
<feature type="non-terminal residue" evidence="1">
    <location>
        <position position="1"/>
    </location>
</feature>
<dbReference type="PANTHER" id="PTHR43513">
    <property type="entry name" value="DIHYDROOROTATE DEHYDROGENASE B (NAD(+)), ELECTRON TRANSFER SUBUNIT"/>
    <property type="match status" value="1"/>
</dbReference>
<sequence length="77" mass="8298">IEFVNQDIARKAKPGQFVVVQMGTKGERFPITISGTNRDKGTVKLIVNEVGRSSQKLGALNKGEVIDNVAGPLKGEF</sequence>
<evidence type="ECO:0000313" key="1">
    <source>
        <dbReference type="EMBL" id="GAF92232.1"/>
    </source>
</evidence>
<reference evidence="1" key="1">
    <citation type="journal article" date="2014" name="Front. Microbiol.">
        <title>High frequency of phylogenetically diverse reductive dehalogenase-homologous genes in deep subseafloor sedimentary metagenomes.</title>
        <authorList>
            <person name="Kawai M."/>
            <person name="Futagami T."/>
            <person name="Toyoda A."/>
            <person name="Takaki Y."/>
            <person name="Nishi S."/>
            <person name="Hori S."/>
            <person name="Arai W."/>
            <person name="Tsubouchi T."/>
            <person name="Morono Y."/>
            <person name="Uchiyama I."/>
            <person name="Ito T."/>
            <person name="Fujiyama A."/>
            <person name="Inagaki F."/>
            <person name="Takami H."/>
        </authorList>
    </citation>
    <scope>NUCLEOTIDE SEQUENCE</scope>
    <source>
        <strain evidence="1">Expedition CK06-06</strain>
    </source>
</reference>
<protein>
    <submittedName>
        <fullName evidence="1">Uncharacterized protein</fullName>
    </submittedName>
</protein>
<dbReference type="SUPFAM" id="SSF63380">
    <property type="entry name" value="Riboflavin synthase domain-like"/>
    <property type="match status" value="1"/>
</dbReference>
<gene>
    <name evidence="1" type="ORF">S01H1_24234</name>
</gene>
<dbReference type="PANTHER" id="PTHR43513:SF3">
    <property type="entry name" value="DIHYDROOROTATE DEHYDROGENASE B (NAD(+)), ELECTRON TRANSFER SUBUNIT-RELATED"/>
    <property type="match status" value="1"/>
</dbReference>
<proteinExistence type="predicted"/>
<accession>X0TVR3</accession>
<dbReference type="InterPro" id="IPR017938">
    <property type="entry name" value="Riboflavin_synthase-like_b-brl"/>
</dbReference>